<comment type="caution">
    <text evidence="2">The sequence shown here is derived from an EMBL/GenBank/DDBJ whole genome shotgun (WGS) entry which is preliminary data.</text>
</comment>
<keyword evidence="3" id="KW-1185">Reference proteome</keyword>
<sequence length="65" mass="7208">MDGTIEMAYIEGTPLANILKVPQGRRPACFESTGKGTRLEKSLQRDGQASPRTIEAQIPQDWHPD</sequence>
<evidence type="ECO:0000313" key="3">
    <source>
        <dbReference type="Proteomes" id="UP000223968"/>
    </source>
</evidence>
<dbReference type="EMBL" id="PDNB01000123">
    <property type="protein sequence ID" value="PGH05708.1"/>
    <property type="molecule type" value="Genomic_DNA"/>
</dbReference>
<gene>
    <name evidence="2" type="ORF">AJ79_06724</name>
</gene>
<evidence type="ECO:0000313" key="2">
    <source>
        <dbReference type="EMBL" id="PGH05708.1"/>
    </source>
</evidence>
<dbReference type="Proteomes" id="UP000223968">
    <property type="component" value="Unassembled WGS sequence"/>
</dbReference>
<evidence type="ECO:0000256" key="1">
    <source>
        <dbReference type="SAM" id="MobiDB-lite"/>
    </source>
</evidence>
<dbReference type="AlphaFoldDB" id="A0A2B7XAN5"/>
<reference evidence="2 3" key="1">
    <citation type="submission" date="2017-10" db="EMBL/GenBank/DDBJ databases">
        <title>Comparative genomics in systemic dimorphic fungi from Ajellomycetaceae.</title>
        <authorList>
            <person name="Munoz J.F."/>
            <person name="Mcewen J.G."/>
            <person name="Clay O.K."/>
            <person name="Cuomo C.A."/>
        </authorList>
    </citation>
    <scope>NUCLEOTIDE SEQUENCE [LARGE SCALE GENOMIC DNA]</scope>
    <source>
        <strain evidence="2 3">UAMH5409</strain>
    </source>
</reference>
<accession>A0A2B7XAN5</accession>
<proteinExistence type="predicted"/>
<name>A0A2B7XAN5_9EURO</name>
<organism evidence="2 3">
    <name type="scientific">Helicocarpus griseus UAMH5409</name>
    <dbReference type="NCBI Taxonomy" id="1447875"/>
    <lineage>
        <taxon>Eukaryota</taxon>
        <taxon>Fungi</taxon>
        <taxon>Dikarya</taxon>
        <taxon>Ascomycota</taxon>
        <taxon>Pezizomycotina</taxon>
        <taxon>Eurotiomycetes</taxon>
        <taxon>Eurotiomycetidae</taxon>
        <taxon>Onygenales</taxon>
        <taxon>Ajellomycetaceae</taxon>
        <taxon>Helicocarpus</taxon>
    </lineage>
</organism>
<feature type="region of interest" description="Disordered" evidence="1">
    <location>
        <begin position="31"/>
        <end position="65"/>
    </location>
</feature>
<protein>
    <submittedName>
        <fullName evidence="2">Uncharacterized protein</fullName>
    </submittedName>
</protein>